<dbReference type="AlphaFoldDB" id="A0A815IEJ9"/>
<evidence type="ECO:0000313" key="5">
    <source>
        <dbReference type="Proteomes" id="UP000663870"/>
    </source>
</evidence>
<evidence type="ECO:0000313" key="4">
    <source>
        <dbReference type="Proteomes" id="UP000663854"/>
    </source>
</evidence>
<dbReference type="Proteomes" id="UP000663854">
    <property type="component" value="Unassembled WGS sequence"/>
</dbReference>
<evidence type="ECO:0000313" key="3">
    <source>
        <dbReference type="EMBL" id="CAF1608527.1"/>
    </source>
</evidence>
<accession>A0A815IEJ9</accession>
<dbReference type="EMBL" id="CAJNOH010004285">
    <property type="protein sequence ID" value="CAF1364889.1"/>
    <property type="molecule type" value="Genomic_DNA"/>
</dbReference>
<evidence type="ECO:0000313" key="1">
    <source>
        <dbReference type="EMBL" id="CAF1316992.1"/>
    </source>
</evidence>
<sequence length="263" mass="30681">MIDIQDLVQPIHWRITQSLLSWLTDLLPYGDNIRFPCLQHLFIGYNPDYVCNLVIDTSEEQGVDENIDQQKVIEACKIKILRCSSFDLPLVLVTQTTNDEKNQLLIQQYYELHKRKSFADVFSQHRGKNLRSTSRSTPIATILCSVAKKQIIYTYTQIYDTIIYDSNIVNEIKLNNLQTELEIINKLKSHFLKKDGPRILIIRVDYLTEYKQLLSLKYILLNAIDDESKQPSDHCVWLVIHLQLGMHQTQTQTQTVWGFGFGY</sequence>
<comment type="caution">
    <text evidence="2">The sequence shown here is derived from an EMBL/GenBank/DDBJ whole genome shotgun (WGS) entry which is preliminary data.</text>
</comment>
<proteinExistence type="predicted"/>
<gene>
    <name evidence="3" type="ORF">JXQ802_LOCUS49128</name>
    <name evidence="2" type="ORF">PYM288_LOCUS33065</name>
    <name evidence="1" type="ORF">ZHD862_LOCUS28801</name>
</gene>
<keyword evidence="5" id="KW-1185">Reference proteome</keyword>
<dbReference type="Proteomes" id="UP000663870">
    <property type="component" value="Unassembled WGS sequence"/>
</dbReference>
<reference evidence="2" key="1">
    <citation type="submission" date="2021-02" db="EMBL/GenBank/DDBJ databases">
        <authorList>
            <person name="Nowell W R."/>
        </authorList>
    </citation>
    <scope>NUCLEOTIDE SEQUENCE</scope>
</reference>
<dbReference type="Proteomes" id="UP000663864">
    <property type="component" value="Unassembled WGS sequence"/>
</dbReference>
<protein>
    <submittedName>
        <fullName evidence="2">Uncharacterized protein</fullName>
    </submittedName>
</protein>
<dbReference type="EMBL" id="CAJNOL010005694">
    <property type="protein sequence ID" value="CAF1608527.1"/>
    <property type="molecule type" value="Genomic_DNA"/>
</dbReference>
<organism evidence="2 4">
    <name type="scientific">Rotaria sordida</name>
    <dbReference type="NCBI Taxonomy" id="392033"/>
    <lineage>
        <taxon>Eukaryota</taxon>
        <taxon>Metazoa</taxon>
        <taxon>Spiralia</taxon>
        <taxon>Gnathifera</taxon>
        <taxon>Rotifera</taxon>
        <taxon>Eurotatoria</taxon>
        <taxon>Bdelloidea</taxon>
        <taxon>Philodinida</taxon>
        <taxon>Philodinidae</taxon>
        <taxon>Rotaria</taxon>
    </lineage>
</organism>
<dbReference type="EMBL" id="CAJNOT010002453">
    <property type="protein sequence ID" value="CAF1316992.1"/>
    <property type="molecule type" value="Genomic_DNA"/>
</dbReference>
<name>A0A815IEJ9_9BILA</name>
<evidence type="ECO:0000313" key="2">
    <source>
        <dbReference type="EMBL" id="CAF1364889.1"/>
    </source>
</evidence>